<feature type="domain" description="RagB/SusD" evidence="6">
    <location>
        <begin position="384"/>
        <end position="520"/>
    </location>
</feature>
<dbReference type="InterPro" id="IPR033985">
    <property type="entry name" value="SusD-like_N"/>
</dbReference>
<dbReference type="SUPFAM" id="SSF48452">
    <property type="entry name" value="TPR-like"/>
    <property type="match status" value="1"/>
</dbReference>
<dbReference type="Gene3D" id="1.25.40.390">
    <property type="match status" value="1"/>
</dbReference>
<keyword evidence="5" id="KW-0998">Cell outer membrane</keyword>
<sequence length="522" mass="58516">MGLSSCADKLELAPIDFYGSTSYWKKAAQAQGYIDGLHSNMRSAEWTHNILFGELRGGQYKIGTTADGSSTDNGSIALQNFDSERPGVSKFGNYFGYIANCNLAIARIEAADYLSDADKKYFLGIAYGLRAFYFFDLYRIYGGVPLRLGTEVIDGEIRPSELYLPRAKASEVMAQIKKDLNKSLENFGNMNAFDYGKRQNRKSYWSKAATECLMGEVYLWNAKVSIGDNKANIADLATAKTHLENVANNYSLSLQPKFADVFDATPSKKGNSEIVFAIRYTEGEATNPYRSYVYNIGTGQLSNNVYLEDGTLFVDPLQMSGAGGIQRYEYKEALFNKFDKKDSRRLSTFLPTYKKADNGTLNYWGTVVRKNIGIINSAGLRVFAGDVPYYRLAWVYLTLAEIANMQDDKAGVEKYVNAVRKRAYGDNWGDEFKFVAGDFTKNELAILAEKDKEFVQEGQRWWDLCRMTYTKGGKHLVFVKEGSVEGTSPVLEESEAYKLLWPVDKGTLDNDDALEQTPGYGK</sequence>
<dbReference type="InterPro" id="IPR012944">
    <property type="entry name" value="SusD_RagB_dom"/>
</dbReference>
<evidence type="ECO:0000256" key="3">
    <source>
        <dbReference type="ARBA" id="ARBA00022729"/>
    </source>
</evidence>
<keyword evidence="4" id="KW-0472">Membrane</keyword>
<dbReference type="AlphaFoldDB" id="A0AB33IRK3"/>
<dbReference type="Pfam" id="PF14322">
    <property type="entry name" value="SusD-like_3"/>
    <property type="match status" value="1"/>
</dbReference>
<comment type="subcellular location">
    <subcellularLocation>
        <location evidence="1">Cell outer membrane</location>
    </subcellularLocation>
</comment>
<evidence type="ECO:0000256" key="1">
    <source>
        <dbReference type="ARBA" id="ARBA00004442"/>
    </source>
</evidence>
<gene>
    <name evidence="8" type="ORF">GTC17253_23440</name>
</gene>
<organism evidence="8">
    <name type="scientific">Prevotella sp. GTC17253</name>
    <dbReference type="NCBI Taxonomy" id="3236793"/>
    <lineage>
        <taxon>Bacteria</taxon>
        <taxon>Pseudomonadati</taxon>
        <taxon>Bacteroidota</taxon>
        <taxon>Bacteroidia</taxon>
        <taxon>Bacteroidales</taxon>
        <taxon>Prevotellaceae</taxon>
        <taxon>Prevotella</taxon>
    </lineage>
</organism>
<evidence type="ECO:0000259" key="6">
    <source>
        <dbReference type="Pfam" id="PF07980"/>
    </source>
</evidence>
<evidence type="ECO:0000313" key="8">
    <source>
        <dbReference type="EMBL" id="BFO72378.1"/>
    </source>
</evidence>
<dbReference type="EMBL" id="AP035785">
    <property type="protein sequence ID" value="BFO72378.1"/>
    <property type="molecule type" value="Genomic_DNA"/>
</dbReference>
<comment type="similarity">
    <text evidence="2">Belongs to the SusD family.</text>
</comment>
<dbReference type="GO" id="GO:0009279">
    <property type="term" value="C:cell outer membrane"/>
    <property type="evidence" value="ECO:0007669"/>
    <property type="project" value="UniProtKB-SubCell"/>
</dbReference>
<accession>A0AB33IRK3</accession>
<evidence type="ECO:0000256" key="4">
    <source>
        <dbReference type="ARBA" id="ARBA00023136"/>
    </source>
</evidence>
<name>A0AB33IRK3_9BACT</name>
<evidence type="ECO:0000259" key="7">
    <source>
        <dbReference type="Pfam" id="PF14322"/>
    </source>
</evidence>
<feature type="domain" description="SusD-like N-terminal" evidence="7">
    <location>
        <begin position="91"/>
        <end position="187"/>
    </location>
</feature>
<dbReference type="Pfam" id="PF07980">
    <property type="entry name" value="SusD_RagB"/>
    <property type="match status" value="1"/>
</dbReference>
<dbReference type="InterPro" id="IPR011990">
    <property type="entry name" value="TPR-like_helical_dom_sf"/>
</dbReference>
<evidence type="ECO:0000256" key="2">
    <source>
        <dbReference type="ARBA" id="ARBA00006275"/>
    </source>
</evidence>
<evidence type="ECO:0000256" key="5">
    <source>
        <dbReference type="ARBA" id="ARBA00023237"/>
    </source>
</evidence>
<reference evidence="8" key="1">
    <citation type="submission" date="2024-07" db="EMBL/GenBank/DDBJ databases">
        <title>Complete genome sequence of Prevotella sp. YM-2024 GTC17253.</title>
        <authorList>
            <person name="Hayashi M."/>
            <person name="Muto Y."/>
            <person name="Tanaka K."/>
            <person name="Niwa H."/>
        </authorList>
    </citation>
    <scope>NUCLEOTIDE SEQUENCE</scope>
    <source>
        <strain evidence="8">GTC17253</strain>
    </source>
</reference>
<proteinExistence type="inferred from homology"/>
<keyword evidence="3" id="KW-0732">Signal</keyword>
<protein>
    <submittedName>
        <fullName evidence="8">RagB/SusD family nutrient uptake outer membrane protein</fullName>
    </submittedName>
</protein>